<evidence type="ECO:0000256" key="2">
    <source>
        <dbReference type="ARBA" id="ARBA00005375"/>
    </source>
</evidence>
<accession>A0A8D8SN30</accession>
<keyword evidence="6" id="KW-1015">Disulfide bond</keyword>
<dbReference type="GO" id="GO:0003993">
    <property type="term" value="F:acid phosphatase activity"/>
    <property type="evidence" value="ECO:0007669"/>
    <property type="project" value="UniProtKB-EC"/>
</dbReference>
<dbReference type="InterPro" id="IPR029033">
    <property type="entry name" value="His_PPase_superfam"/>
</dbReference>
<name>A0A8D8SN30_9HEMI</name>
<keyword evidence="7" id="KW-0325">Glycoprotein</keyword>
<dbReference type="EMBL" id="HBUF01223863">
    <property type="protein sequence ID" value="CAG6670648.1"/>
    <property type="molecule type" value="Transcribed_RNA"/>
</dbReference>
<sequence length="389" mass="44222">MLVIYAVVLFLTCVLQFESASSESEDNLIFVSVVFRHGNRAPLVHYKNDPHKHSFPDGVGQLTKIGKANMYHKGKVLRQMYDGFISRNYREDELYCTSTTIDRTLMTAQLVLAGMYPPSDSYHHFEPHLSWQPIPVHEDSPDKSFIFGHGHLCPRYSQVFYEQINRTTETLKEQGAIEEMLPYCATHCGEELKTVADLGLLVDALKSEVADGLELPSWVANYYDPTLLGFLDLLMNVIVKTTEQKRLITGPLLKQIIDNMISKSKRKLNPDRNMVLYSGHDFSILGLLGSITKSEKMMPQPEFGASLNIELYRTQDDDHIVKVKYLRSFKDDDPQDISIPDCGTPCHLEKFAQITQYVIPENWEAECHSNSHDDDSINHAAPLGNNRPD</sequence>
<dbReference type="InterPro" id="IPR050645">
    <property type="entry name" value="Histidine_acid_phosphatase"/>
</dbReference>
<dbReference type="AlphaFoldDB" id="A0A8D8SN30"/>
<dbReference type="SUPFAM" id="SSF53254">
    <property type="entry name" value="Phosphoglycerate mutase-like"/>
    <property type="match status" value="1"/>
</dbReference>
<dbReference type="InterPro" id="IPR033379">
    <property type="entry name" value="Acid_Pase_AS"/>
</dbReference>
<dbReference type="PROSITE" id="PS00616">
    <property type="entry name" value="HIS_ACID_PHOSPHAT_1"/>
    <property type="match status" value="1"/>
</dbReference>
<evidence type="ECO:0000256" key="5">
    <source>
        <dbReference type="ARBA" id="ARBA00022801"/>
    </source>
</evidence>
<evidence type="ECO:0000256" key="8">
    <source>
        <dbReference type="SAM" id="MobiDB-lite"/>
    </source>
</evidence>
<feature type="chain" id="PRO_5036428618" description="acid phosphatase" evidence="9">
    <location>
        <begin position="23"/>
        <end position="389"/>
    </location>
</feature>
<dbReference type="Gene3D" id="3.40.50.1240">
    <property type="entry name" value="Phosphoglycerate mutase-like"/>
    <property type="match status" value="1"/>
</dbReference>
<dbReference type="EMBL" id="HBUF01223864">
    <property type="protein sequence ID" value="CAG6670649.1"/>
    <property type="molecule type" value="Transcribed_RNA"/>
</dbReference>
<reference evidence="10" key="1">
    <citation type="submission" date="2021-05" db="EMBL/GenBank/DDBJ databases">
        <authorList>
            <person name="Alioto T."/>
            <person name="Alioto T."/>
            <person name="Gomez Garrido J."/>
        </authorList>
    </citation>
    <scope>NUCLEOTIDE SEQUENCE</scope>
</reference>
<dbReference type="InterPro" id="IPR000560">
    <property type="entry name" value="His_Pase_clade-2"/>
</dbReference>
<evidence type="ECO:0000256" key="1">
    <source>
        <dbReference type="ARBA" id="ARBA00000032"/>
    </source>
</evidence>
<feature type="region of interest" description="Disordered" evidence="8">
    <location>
        <begin position="368"/>
        <end position="389"/>
    </location>
</feature>
<dbReference type="CDD" id="cd07061">
    <property type="entry name" value="HP_HAP_like"/>
    <property type="match status" value="1"/>
</dbReference>
<comment type="catalytic activity">
    <reaction evidence="1">
        <text>a phosphate monoester + H2O = an alcohol + phosphate</text>
        <dbReference type="Rhea" id="RHEA:15017"/>
        <dbReference type="ChEBI" id="CHEBI:15377"/>
        <dbReference type="ChEBI" id="CHEBI:30879"/>
        <dbReference type="ChEBI" id="CHEBI:43474"/>
        <dbReference type="ChEBI" id="CHEBI:67140"/>
        <dbReference type="EC" id="3.1.3.2"/>
    </reaction>
</comment>
<dbReference type="EC" id="3.1.3.2" evidence="3"/>
<dbReference type="PANTHER" id="PTHR11567:SF211">
    <property type="entry name" value="PROSTATIC ACID PHOSPHATASE"/>
    <property type="match status" value="1"/>
</dbReference>
<evidence type="ECO:0000256" key="9">
    <source>
        <dbReference type="SAM" id="SignalP"/>
    </source>
</evidence>
<evidence type="ECO:0000256" key="3">
    <source>
        <dbReference type="ARBA" id="ARBA00012646"/>
    </source>
</evidence>
<protein>
    <recommendedName>
        <fullName evidence="3">acid phosphatase</fullName>
        <ecNumber evidence="3">3.1.3.2</ecNumber>
    </recommendedName>
</protein>
<evidence type="ECO:0000256" key="7">
    <source>
        <dbReference type="ARBA" id="ARBA00023180"/>
    </source>
</evidence>
<feature type="compositionally biased region" description="Basic and acidic residues" evidence="8">
    <location>
        <begin position="368"/>
        <end position="377"/>
    </location>
</feature>
<keyword evidence="4 9" id="KW-0732">Signal</keyword>
<evidence type="ECO:0000256" key="6">
    <source>
        <dbReference type="ARBA" id="ARBA00023157"/>
    </source>
</evidence>
<evidence type="ECO:0000313" key="10">
    <source>
        <dbReference type="EMBL" id="CAG6670649.1"/>
    </source>
</evidence>
<keyword evidence="5" id="KW-0378">Hydrolase</keyword>
<organism evidence="10">
    <name type="scientific">Cacopsylla melanoneura</name>
    <dbReference type="NCBI Taxonomy" id="428564"/>
    <lineage>
        <taxon>Eukaryota</taxon>
        <taxon>Metazoa</taxon>
        <taxon>Ecdysozoa</taxon>
        <taxon>Arthropoda</taxon>
        <taxon>Hexapoda</taxon>
        <taxon>Insecta</taxon>
        <taxon>Pterygota</taxon>
        <taxon>Neoptera</taxon>
        <taxon>Paraneoptera</taxon>
        <taxon>Hemiptera</taxon>
        <taxon>Sternorrhyncha</taxon>
        <taxon>Psylloidea</taxon>
        <taxon>Psyllidae</taxon>
        <taxon>Psyllinae</taxon>
        <taxon>Cacopsylla</taxon>
    </lineage>
</organism>
<proteinExistence type="inferred from homology"/>
<dbReference type="Pfam" id="PF00328">
    <property type="entry name" value="His_Phos_2"/>
    <property type="match status" value="1"/>
</dbReference>
<dbReference type="PANTHER" id="PTHR11567">
    <property type="entry name" value="ACID PHOSPHATASE-RELATED"/>
    <property type="match status" value="1"/>
</dbReference>
<feature type="signal peptide" evidence="9">
    <location>
        <begin position="1"/>
        <end position="22"/>
    </location>
</feature>
<evidence type="ECO:0000256" key="4">
    <source>
        <dbReference type="ARBA" id="ARBA00022729"/>
    </source>
</evidence>
<comment type="similarity">
    <text evidence="2">Belongs to the histidine acid phosphatase family.</text>
</comment>